<evidence type="ECO:0000313" key="2">
    <source>
        <dbReference type="EMBL" id="MBL5936865.1"/>
    </source>
</evidence>
<feature type="compositionally biased region" description="Basic residues" evidence="1">
    <location>
        <begin position="16"/>
        <end position="27"/>
    </location>
</feature>
<protein>
    <submittedName>
        <fullName evidence="2">Uncharacterized protein</fullName>
    </submittedName>
</protein>
<reference evidence="2" key="1">
    <citation type="submission" date="2020-12" db="EMBL/GenBank/DDBJ databases">
        <title>Draft genome sequence of Enterobacter spp., Lelliottia spp. and Serratia spp. isolated from drinking water reservoirs and lakes.</title>
        <authorList>
            <person name="Reitter C."/>
            <person name="Neuhaus K."/>
            <person name="Huegler M."/>
        </authorList>
    </citation>
    <scope>NUCLEOTIDE SEQUENCE</scope>
    <source>
        <strain evidence="2">TZW15</strain>
    </source>
</reference>
<dbReference type="AlphaFoldDB" id="A0AAP2AGR3"/>
<evidence type="ECO:0000313" key="3">
    <source>
        <dbReference type="Proteomes" id="UP000653275"/>
    </source>
</evidence>
<gene>
    <name evidence="2" type="ORF">I7V27_20755</name>
</gene>
<proteinExistence type="predicted"/>
<organism evidence="2 3">
    <name type="scientific">Lelliottia amnigena</name>
    <name type="common">Enterobacter amnigenus</name>
    <dbReference type="NCBI Taxonomy" id="61646"/>
    <lineage>
        <taxon>Bacteria</taxon>
        <taxon>Pseudomonadati</taxon>
        <taxon>Pseudomonadota</taxon>
        <taxon>Gammaproteobacteria</taxon>
        <taxon>Enterobacterales</taxon>
        <taxon>Enterobacteriaceae</taxon>
        <taxon>Lelliottia</taxon>
    </lineage>
</organism>
<dbReference type="Proteomes" id="UP000653275">
    <property type="component" value="Unassembled WGS sequence"/>
</dbReference>
<comment type="caution">
    <text evidence="2">The sequence shown here is derived from an EMBL/GenBank/DDBJ whole genome shotgun (WGS) entry which is preliminary data.</text>
</comment>
<sequence length="95" mass="11228">MTTATLGDLFPDMRKAAPKQVKKKSPDRKKGTAETLKALYPEIDGWHPVFVSKLWLHWRQVNGMDLSEPKDRDERFMDYLAERIHQEMVERGSWR</sequence>
<evidence type="ECO:0000256" key="1">
    <source>
        <dbReference type="SAM" id="MobiDB-lite"/>
    </source>
</evidence>
<name>A0AAP2AGR3_LELAM</name>
<dbReference type="RefSeq" id="WP_174341693.1">
    <property type="nucleotide sequence ID" value="NZ_JAENMR010000017.1"/>
</dbReference>
<accession>A0AAP2AGR3</accession>
<dbReference type="EMBL" id="JAENMS010000016">
    <property type="protein sequence ID" value="MBL5936865.1"/>
    <property type="molecule type" value="Genomic_DNA"/>
</dbReference>
<feature type="region of interest" description="Disordered" evidence="1">
    <location>
        <begin position="1"/>
        <end position="32"/>
    </location>
</feature>